<dbReference type="Pfam" id="PF13561">
    <property type="entry name" value="adh_short_C2"/>
    <property type="match status" value="1"/>
</dbReference>
<dbReference type="PRINTS" id="PR00080">
    <property type="entry name" value="SDRFAMILY"/>
</dbReference>
<dbReference type="AlphaFoldDB" id="A0A2W2BIP4"/>
<protein>
    <submittedName>
        <fullName evidence="3">Short-chain dehydrogenase</fullName>
    </submittedName>
</protein>
<evidence type="ECO:0000256" key="2">
    <source>
        <dbReference type="ARBA" id="ARBA00022857"/>
    </source>
</evidence>
<dbReference type="NCBIfam" id="NF005559">
    <property type="entry name" value="PRK07231.1"/>
    <property type="match status" value="1"/>
</dbReference>
<proteinExistence type="inferred from homology"/>
<keyword evidence="2" id="KW-0521">NADP</keyword>
<dbReference type="PANTHER" id="PTHR44252">
    <property type="entry name" value="D-ERYTHRULOSE REDUCTASE"/>
    <property type="match status" value="1"/>
</dbReference>
<dbReference type="SUPFAM" id="SSF51735">
    <property type="entry name" value="NAD(P)-binding Rossmann-fold domains"/>
    <property type="match status" value="1"/>
</dbReference>
<dbReference type="InterPro" id="IPR051737">
    <property type="entry name" value="L-xylulose/Carbonyl_redctase"/>
</dbReference>
<dbReference type="PANTHER" id="PTHR44252:SF3">
    <property type="entry name" value="D-ERYTHRULOSE REDUCTASE-RELATED"/>
    <property type="match status" value="1"/>
</dbReference>
<evidence type="ECO:0000256" key="1">
    <source>
        <dbReference type="ARBA" id="ARBA00006484"/>
    </source>
</evidence>
<dbReference type="InterPro" id="IPR036291">
    <property type="entry name" value="NAD(P)-bd_dom_sf"/>
</dbReference>
<dbReference type="GO" id="GO:0004090">
    <property type="term" value="F:carbonyl reductase (NADPH) activity"/>
    <property type="evidence" value="ECO:0007669"/>
    <property type="project" value="TreeGrafter"/>
</dbReference>
<dbReference type="FunFam" id="3.40.50.720:FF:000084">
    <property type="entry name" value="Short-chain dehydrogenase reductase"/>
    <property type="match status" value="1"/>
</dbReference>
<dbReference type="Proteomes" id="UP000248795">
    <property type="component" value="Unassembled WGS sequence"/>
</dbReference>
<dbReference type="PRINTS" id="PR00081">
    <property type="entry name" value="GDHRDH"/>
</dbReference>
<dbReference type="Gene3D" id="3.40.50.720">
    <property type="entry name" value="NAD(P)-binding Rossmann-like Domain"/>
    <property type="match status" value="1"/>
</dbReference>
<gene>
    <name evidence="3" type="ORF">DK847_16120</name>
</gene>
<dbReference type="GO" id="GO:0006006">
    <property type="term" value="P:glucose metabolic process"/>
    <property type="evidence" value="ECO:0007669"/>
    <property type="project" value="TreeGrafter"/>
</dbReference>
<dbReference type="InterPro" id="IPR002347">
    <property type="entry name" value="SDR_fam"/>
</dbReference>
<dbReference type="EMBL" id="QKVK01000008">
    <property type="protein sequence ID" value="PZF75757.1"/>
    <property type="molecule type" value="Genomic_DNA"/>
</dbReference>
<dbReference type="GO" id="GO:0005997">
    <property type="term" value="P:xylulose metabolic process"/>
    <property type="evidence" value="ECO:0007669"/>
    <property type="project" value="TreeGrafter"/>
</dbReference>
<sequence length="256" mass="26763">MGDWTKRFGLKGKHALVTGASKGIGLETAKVLADAGADIAAVGRDREGLAEVKAAVEAMGRRCVAISADMATADGPVKAAHDALAYFGAIDILVNNAGIALIDRLEDARVADWDATMAVNLRAPFLLARELVPGMIERKGGKIINVSSQAGVVGLEGHAAYCASKGGLNMLTKVMTVEWAKHNIQINTVCPTVILTPMGEQVWGQPEKGDPMKAKIPGGRFGRPMEVADAILFLASSASDMICGHDLLVDGGYTAI</sequence>
<dbReference type="RefSeq" id="WP_111199564.1">
    <property type="nucleotide sequence ID" value="NZ_QKVK01000008.1"/>
</dbReference>
<name>A0A2W2BIP4_9HYPH</name>
<dbReference type="GO" id="GO:0050038">
    <property type="term" value="F:L-xylulose reductase (NADPH) activity"/>
    <property type="evidence" value="ECO:0007669"/>
    <property type="project" value="TreeGrafter"/>
</dbReference>
<evidence type="ECO:0000313" key="4">
    <source>
        <dbReference type="Proteomes" id="UP000248795"/>
    </source>
</evidence>
<reference evidence="4" key="1">
    <citation type="submission" date="2018-06" db="EMBL/GenBank/DDBJ databases">
        <title>Aestuariibacter litoralis strain KCTC 52945T.</title>
        <authorList>
            <person name="Li X."/>
            <person name="Salam N."/>
            <person name="Li J.-L."/>
            <person name="Chen Y.-M."/>
            <person name="Yang Z.-W."/>
            <person name="Zhang L.-Y."/>
            <person name="Han M.-X."/>
            <person name="Xiao M."/>
            <person name="Li W.-J."/>
        </authorList>
    </citation>
    <scope>NUCLEOTIDE SEQUENCE [LARGE SCALE GENOMIC DNA]</scope>
    <source>
        <strain evidence="4">KCTC 52945</strain>
    </source>
</reference>
<accession>A0A2W2BIP4</accession>
<keyword evidence="4" id="KW-1185">Reference proteome</keyword>
<comment type="similarity">
    <text evidence="1">Belongs to the short-chain dehydrogenases/reductases (SDR) family.</text>
</comment>
<comment type="caution">
    <text evidence="3">The sequence shown here is derived from an EMBL/GenBank/DDBJ whole genome shotgun (WGS) entry which is preliminary data.</text>
</comment>
<evidence type="ECO:0000313" key="3">
    <source>
        <dbReference type="EMBL" id="PZF75757.1"/>
    </source>
</evidence>
<organism evidence="3 4">
    <name type="scientific">Aestuariivirga litoralis</name>
    <dbReference type="NCBI Taxonomy" id="2650924"/>
    <lineage>
        <taxon>Bacteria</taxon>
        <taxon>Pseudomonadati</taxon>
        <taxon>Pseudomonadota</taxon>
        <taxon>Alphaproteobacteria</taxon>
        <taxon>Hyphomicrobiales</taxon>
        <taxon>Aestuariivirgaceae</taxon>
        <taxon>Aestuariivirga</taxon>
    </lineage>
</organism>